<feature type="transmembrane region" description="Helical" evidence="6">
    <location>
        <begin position="12"/>
        <end position="36"/>
    </location>
</feature>
<dbReference type="KEGG" id="bayd:BSPP4475_01730"/>
<protein>
    <submittedName>
        <fullName evidence="7">Phage holin family protein</fullName>
    </submittedName>
</protein>
<sequence>MRFVQRLELENIATQANAIAAAAGAVIAPVFHYFYGTGRTDIIVVLLFCIVLDWITGIQAAKKKDKTYSSEYGLSRIPRTLFLLALPALGNLLDRVMGTPGFLFYGVTFGLIYHTWNSLTANATRAGWPVPKAVAKLVESEIKAKTDRAMRQKEGK</sequence>
<keyword evidence="3 6" id="KW-1133">Transmembrane helix</keyword>
<reference evidence="7" key="1">
    <citation type="submission" date="2023-07" db="EMBL/GenBank/DDBJ databases">
        <authorList>
            <person name="Ivanov I."/>
            <person name="Teneva D."/>
            <person name="Stoikov I."/>
        </authorList>
    </citation>
    <scope>NUCLEOTIDE SEQUENCE</scope>
    <source>
        <strain evidence="7">4475</strain>
    </source>
</reference>
<keyword evidence="8" id="KW-1185">Reference proteome</keyword>
<proteinExistence type="inferred from homology"/>
<evidence type="ECO:0000256" key="4">
    <source>
        <dbReference type="ARBA" id="ARBA00023136"/>
    </source>
</evidence>
<evidence type="ECO:0000256" key="1">
    <source>
        <dbReference type="ARBA" id="ARBA00004141"/>
    </source>
</evidence>
<evidence type="ECO:0000313" key="8">
    <source>
        <dbReference type="Proteomes" id="UP001189619"/>
    </source>
</evidence>
<feature type="transmembrane region" description="Helical" evidence="6">
    <location>
        <begin position="42"/>
        <end position="61"/>
    </location>
</feature>
<dbReference type="InterPro" id="IPR006480">
    <property type="entry name" value="Phage_holin_4_1"/>
</dbReference>
<dbReference type="NCBIfam" id="TIGR01593">
    <property type="entry name" value="holin_tox_secr"/>
    <property type="match status" value="1"/>
</dbReference>
<evidence type="ECO:0000256" key="3">
    <source>
        <dbReference type="ARBA" id="ARBA00022989"/>
    </source>
</evidence>
<dbReference type="RefSeq" id="WP_304414991.1">
    <property type="nucleotide sequence ID" value="NZ_OY569118.1"/>
</dbReference>
<dbReference type="EMBL" id="OY569118">
    <property type="protein sequence ID" value="CAJ1001045.1"/>
    <property type="molecule type" value="Genomic_DNA"/>
</dbReference>
<comment type="subcellular location">
    <subcellularLocation>
        <location evidence="1">Membrane</location>
        <topology evidence="1">Multi-pass membrane protein</topology>
    </subcellularLocation>
</comment>
<keyword evidence="2 6" id="KW-0812">Transmembrane</keyword>
<dbReference type="AlphaFoldDB" id="A0AA48M4C5"/>
<evidence type="ECO:0000256" key="2">
    <source>
        <dbReference type="ARBA" id="ARBA00022692"/>
    </source>
</evidence>
<dbReference type="GO" id="GO:0016020">
    <property type="term" value="C:membrane"/>
    <property type="evidence" value="ECO:0007669"/>
    <property type="project" value="UniProtKB-SubCell"/>
</dbReference>
<organism evidence="7 8">
    <name type="scientific">Brevibacillus aydinogluensis</name>
    <dbReference type="NCBI Taxonomy" id="927786"/>
    <lineage>
        <taxon>Bacteria</taxon>
        <taxon>Bacillati</taxon>
        <taxon>Bacillota</taxon>
        <taxon>Bacilli</taxon>
        <taxon>Bacillales</taxon>
        <taxon>Paenibacillaceae</taxon>
        <taxon>Brevibacillus</taxon>
    </lineage>
</organism>
<feature type="transmembrane region" description="Helical" evidence="6">
    <location>
        <begin position="96"/>
        <end position="116"/>
    </location>
</feature>
<evidence type="ECO:0000313" key="7">
    <source>
        <dbReference type="EMBL" id="CAJ1001045.1"/>
    </source>
</evidence>
<name>A0AA48M4C5_9BACL</name>
<gene>
    <name evidence="7" type="ORF">BSPP4475_01730</name>
</gene>
<keyword evidence="4 6" id="KW-0472">Membrane</keyword>
<evidence type="ECO:0000256" key="5">
    <source>
        <dbReference type="ARBA" id="ARBA00023600"/>
    </source>
</evidence>
<evidence type="ECO:0000256" key="6">
    <source>
        <dbReference type="SAM" id="Phobius"/>
    </source>
</evidence>
<comment type="similarity">
    <text evidence="5">Belongs to the bacteriophage holin family. Cp-1 holin subfamily.</text>
</comment>
<dbReference type="Proteomes" id="UP001189619">
    <property type="component" value="Chromosome"/>
</dbReference>
<accession>A0AA48M4C5</accession>
<dbReference type="Pfam" id="PF05105">
    <property type="entry name" value="Phage_holin_4_1"/>
    <property type="match status" value="1"/>
</dbReference>